<evidence type="ECO:0000259" key="10">
    <source>
        <dbReference type="PROSITE" id="PS51194"/>
    </source>
</evidence>
<dbReference type="PROSITE" id="PS51194">
    <property type="entry name" value="HELICASE_CTER"/>
    <property type="match status" value="1"/>
</dbReference>
<evidence type="ECO:0000256" key="6">
    <source>
        <dbReference type="RuleBase" id="RU000492"/>
    </source>
</evidence>
<name>A0A836HEW9_9TRYP</name>
<feature type="compositionally biased region" description="Basic and acidic residues" evidence="8">
    <location>
        <begin position="764"/>
        <end position="778"/>
    </location>
</feature>
<dbReference type="InterPro" id="IPR011545">
    <property type="entry name" value="DEAD/DEAH_box_helicase_dom"/>
</dbReference>
<keyword evidence="5 7" id="KW-0694">RNA-binding</keyword>
<evidence type="ECO:0000256" key="4">
    <source>
        <dbReference type="ARBA" id="ARBA00022840"/>
    </source>
</evidence>
<keyword evidence="3 6" id="KW-0347">Helicase</keyword>
<dbReference type="PANTHER" id="PTHR24031">
    <property type="entry name" value="RNA HELICASE"/>
    <property type="match status" value="1"/>
</dbReference>
<dbReference type="RefSeq" id="XP_067062006.1">
    <property type="nucleotide sequence ID" value="XM_067206069.1"/>
</dbReference>
<dbReference type="CDD" id="cd18787">
    <property type="entry name" value="SF2_C_DEAD"/>
    <property type="match status" value="1"/>
</dbReference>
<evidence type="ECO:0000259" key="9">
    <source>
        <dbReference type="PROSITE" id="PS51192"/>
    </source>
</evidence>
<evidence type="ECO:0000256" key="1">
    <source>
        <dbReference type="ARBA" id="ARBA00022741"/>
    </source>
</evidence>
<keyword evidence="2 6" id="KW-0378">Hydrolase</keyword>
<accession>A0A836HEW9</accession>
<reference evidence="12" key="2">
    <citation type="journal article" date="2021" name="Sci. Data">
        <title>Chromosome-scale genome sequencing, assembly and annotation of six genomes from subfamily Leishmaniinae.</title>
        <authorList>
            <person name="Almutairi H."/>
            <person name="Urbaniak M.D."/>
            <person name="Bates M.D."/>
            <person name="Jariyapan N."/>
            <person name="Kwakye-Nuako G."/>
            <person name="Thomaz Soccol V."/>
            <person name="Al-Salem W.S."/>
            <person name="Dillon R.J."/>
            <person name="Bates P.A."/>
            <person name="Gatherer D."/>
        </authorList>
    </citation>
    <scope>NUCLEOTIDE SEQUENCE [LARGE SCALE GENOMIC DNA]</scope>
</reference>
<proteinExistence type="inferred from homology"/>
<evidence type="ECO:0000256" key="5">
    <source>
        <dbReference type="ARBA" id="ARBA00022884"/>
    </source>
</evidence>
<dbReference type="InterPro" id="IPR027417">
    <property type="entry name" value="P-loop_NTPase"/>
</dbReference>
<comment type="caution">
    <text evidence="11">The sequence shown here is derived from an EMBL/GenBank/DDBJ whole genome shotgun (WGS) entry which is preliminary data.</text>
</comment>
<keyword evidence="12" id="KW-1185">Reference proteome</keyword>
<evidence type="ECO:0000256" key="2">
    <source>
        <dbReference type="ARBA" id="ARBA00022801"/>
    </source>
</evidence>
<dbReference type="Pfam" id="PF00270">
    <property type="entry name" value="DEAD"/>
    <property type="match status" value="1"/>
</dbReference>
<dbReference type="SMART" id="SM01178">
    <property type="entry name" value="DUF4217"/>
    <property type="match status" value="1"/>
</dbReference>
<dbReference type="GO" id="GO:0003724">
    <property type="term" value="F:RNA helicase activity"/>
    <property type="evidence" value="ECO:0007669"/>
    <property type="project" value="UniProtKB-EC"/>
</dbReference>
<evidence type="ECO:0000256" key="7">
    <source>
        <dbReference type="RuleBase" id="RU365068"/>
    </source>
</evidence>
<evidence type="ECO:0000256" key="8">
    <source>
        <dbReference type="SAM" id="MobiDB-lite"/>
    </source>
</evidence>
<dbReference type="Gene3D" id="3.40.50.300">
    <property type="entry name" value="P-loop containing nucleotide triphosphate hydrolases"/>
    <property type="match status" value="2"/>
</dbReference>
<comment type="catalytic activity">
    <reaction evidence="7">
        <text>ATP + H2O = ADP + phosphate + H(+)</text>
        <dbReference type="Rhea" id="RHEA:13065"/>
        <dbReference type="ChEBI" id="CHEBI:15377"/>
        <dbReference type="ChEBI" id="CHEBI:15378"/>
        <dbReference type="ChEBI" id="CHEBI:30616"/>
        <dbReference type="ChEBI" id="CHEBI:43474"/>
        <dbReference type="ChEBI" id="CHEBI:456216"/>
        <dbReference type="EC" id="3.6.4.13"/>
    </reaction>
</comment>
<dbReference type="EMBL" id="JAFHLR010000027">
    <property type="protein sequence ID" value="KAG5475498.1"/>
    <property type="molecule type" value="Genomic_DNA"/>
</dbReference>
<evidence type="ECO:0000256" key="3">
    <source>
        <dbReference type="ARBA" id="ARBA00022806"/>
    </source>
</evidence>
<dbReference type="KEGG" id="loi:92360003"/>
<dbReference type="Pfam" id="PF00271">
    <property type="entry name" value="Helicase_C"/>
    <property type="match status" value="1"/>
</dbReference>
<dbReference type="PROSITE" id="PS00039">
    <property type="entry name" value="DEAD_ATP_HELICASE"/>
    <property type="match status" value="1"/>
</dbReference>
<evidence type="ECO:0000313" key="11">
    <source>
        <dbReference type="EMBL" id="KAG5475498.1"/>
    </source>
</evidence>
<dbReference type="Proteomes" id="UP000674143">
    <property type="component" value="Unassembled WGS sequence"/>
</dbReference>
<dbReference type="GeneID" id="92360003"/>
<feature type="domain" description="Helicase ATP-binding" evidence="9">
    <location>
        <begin position="165"/>
        <end position="351"/>
    </location>
</feature>
<dbReference type="GO" id="GO:0005524">
    <property type="term" value="F:ATP binding"/>
    <property type="evidence" value="ECO:0007669"/>
    <property type="project" value="UniProtKB-UniRule"/>
</dbReference>
<dbReference type="SUPFAM" id="SSF52540">
    <property type="entry name" value="P-loop containing nucleoside triphosphate hydrolases"/>
    <property type="match status" value="1"/>
</dbReference>
<comment type="similarity">
    <text evidence="6">Belongs to the DEAD box helicase family.</text>
</comment>
<gene>
    <name evidence="11" type="ORF">LSCM4_04080</name>
</gene>
<feature type="region of interest" description="Disordered" evidence="8">
    <location>
        <begin position="76"/>
        <end position="111"/>
    </location>
</feature>
<feature type="compositionally biased region" description="Low complexity" evidence="8">
    <location>
        <begin position="98"/>
        <end position="111"/>
    </location>
</feature>
<dbReference type="SMR" id="A0A836HEW9"/>
<comment type="function">
    <text evidence="7">RNA helicase.</text>
</comment>
<dbReference type="SMART" id="SM00490">
    <property type="entry name" value="HELICc"/>
    <property type="match status" value="1"/>
</dbReference>
<dbReference type="AlphaFoldDB" id="A0A836HEW9"/>
<comment type="domain">
    <text evidence="7">The Q motif is unique to and characteristic of the DEAD box family of RNA helicases and controls ATP binding and hydrolysis.</text>
</comment>
<dbReference type="SMART" id="SM00487">
    <property type="entry name" value="DEXDc"/>
    <property type="match status" value="1"/>
</dbReference>
<feature type="region of interest" description="Disordered" evidence="8">
    <location>
        <begin position="721"/>
        <end position="789"/>
    </location>
</feature>
<dbReference type="Pfam" id="PF13959">
    <property type="entry name" value="CTE_SPB4"/>
    <property type="match status" value="1"/>
</dbReference>
<dbReference type="GO" id="GO:0003723">
    <property type="term" value="F:RNA binding"/>
    <property type="evidence" value="ECO:0007669"/>
    <property type="project" value="UniProtKB-UniRule"/>
</dbReference>
<protein>
    <recommendedName>
        <fullName evidence="7">ATP-dependent RNA helicase</fullName>
        <ecNumber evidence="7">3.6.4.13</ecNumber>
    </recommendedName>
</protein>
<dbReference type="InterPro" id="IPR014001">
    <property type="entry name" value="Helicase_ATP-bd"/>
</dbReference>
<keyword evidence="4 6" id="KW-0067">ATP-binding</keyword>
<keyword evidence="1 6" id="KW-0547">Nucleotide-binding</keyword>
<dbReference type="GO" id="GO:0016787">
    <property type="term" value="F:hydrolase activity"/>
    <property type="evidence" value="ECO:0007669"/>
    <property type="project" value="UniProtKB-KW"/>
</dbReference>
<organism evidence="11 12">
    <name type="scientific">Leishmania orientalis</name>
    <dbReference type="NCBI Taxonomy" id="2249476"/>
    <lineage>
        <taxon>Eukaryota</taxon>
        <taxon>Discoba</taxon>
        <taxon>Euglenozoa</taxon>
        <taxon>Kinetoplastea</taxon>
        <taxon>Metakinetoplastina</taxon>
        <taxon>Trypanosomatida</taxon>
        <taxon>Trypanosomatidae</taxon>
        <taxon>Leishmaniinae</taxon>
        <taxon>Leishmania</taxon>
    </lineage>
</organism>
<dbReference type="EC" id="3.6.4.13" evidence="7"/>
<dbReference type="InterPro" id="IPR001650">
    <property type="entry name" value="Helicase_C-like"/>
</dbReference>
<dbReference type="InterPro" id="IPR000629">
    <property type="entry name" value="RNA-helicase_DEAD-box_CS"/>
</dbReference>
<evidence type="ECO:0000313" key="12">
    <source>
        <dbReference type="Proteomes" id="UP000674143"/>
    </source>
</evidence>
<sequence>MIMSSYVNVSGLSTAGEDDALQRLLASSGACGNGPNALLDAMRKIQAENAFDLEEDATFPAIESAPLTKAANLKKSSASHASAERSKASAVSLREPKTTSASTAPSPSVPSAALPEQAFSFHASNPTDVDSLPSLVELVHPKLRRPLMDSMKIESLTRIQKLCWAAMLDGASDVLVRSETGSGKTLAYALPTLHRLLVECEKRPISRDVGTLVIIMCPTRELVLQVTETVNNLLRCAQFITVGGIHGGENRHKEKARLRKGLPILVTTPGRLLDHLKTTASFNVAHAQTVIMDEADRLLDMGFEKALRDIMEQLEKKCRHASNLKRILVSATITDGVERLSHFALRKNIARIGETQDTFSVPTTLKQHYVMVPVKHRLSVLLSFLRSQLDAGAGKIIVFVSTADGTEFLYLLASRLQSPFYKKYEGRVVTRSRGTAMSMKKMVEAANRHLDNGGATDEVVTFEEVSDDEVEADATLDSPAASQRAFLDANVFKLHGNMSQVDRAAVFHAFKFGTGKPRSDKSILFCTDVAARGLDMPKIDWIVHYDPPTDPTSYVHRIGRTARIGNSGDSILFLAPEELRYAEYLTHFIHSQMQESDRKEAAAMSERKYETFLFYLTKLDPKSNHMWMQSTAALERAISRLAMQRDTKRGESAKDSLYRVALFAFQSYLRAYAGLPRQIKSLFFSATPHLGHVAQSFGIDKSPSEVQRELQAYIREDRALARDNRKGTVTNSRDEEGGKKKRQRVELDHDERYHSMLAQKQRKLTRDWAEKRREESTKIRPLQFSEFDA</sequence>
<feature type="compositionally biased region" description="Basic and acidic residues" evidence="8">
    <location>
        <begin position="721"/>
        <end position="754"/>
    </location>
</feature>
<feature type="domain" description="Helicase C-terminal" evidence="10">
    <location>
        <begin position="377"/>
        <end position="604"/>
    </location>
</feature>
<dbReference type="PROSITE" id="PS51192">
    <property type="entry name" value="HELICASE_ATP_BIND_1"/>
    <property type="match status" value="1"/>
</dbReference>
<dbReference type="InterPro" id="IPR025313">
    <property type="entry name" value="SPB4-like_CTE"/>
</dbReference>
<reference evidence="12" key="1">
    <citation type="journal article" date="2021" name="Microbiol. Resour. Announc.">
        <title>LGAAP: Leishmaniinae Genome Assembly and Annotation Pipeline.</title>
        <authorList>
            <person name="Almutairi H."/>
            <person name="Urbaniak M.D."/>
            <person name="Bates M.D."/>
            <person name="Jariyapan N."/>
            <person name="Kwakye-Nuako G."/>
            <person name="Thomaz-Soccol V."/>
            <person name="Al-Salem W.S."/>
            <person name="Dillon R.J."/>
            <person name="Bates P.A."/>
            <person name="Gatherer D."/>
        </authorList>
    </citation>
    <scope>NUCLEOTIDE SEQUENCE [LARGE SCALE GENOMIC DNA]</scope>
</reference>